<dbReference type="InterPro" id="IPR029151">
    <property type="entry name" value="Sensor-like_sf"/>
</dbReference>
<keyword evidence="12" id="KW-0902">Two-component regulatory system</keyword>
<dbReference type="InterPro" id="IPR006311">
    <property type="entry name" value="TAT_signal"/>
</dbReference>
<dbReference type="PANTHER" id="PTHR43047">
    <property type="entry name" value="TWO-COMPONENT HISTIDINE PROTEIN KINASE"/>
    <property type="match status" value="1"/>
</dbReference>
<dbReference type="Gene3D" id="1.10.287.130">
    <property type="match status" value="1"/>
</dbReference>
<evidence type="ECO:0000256" key="12">
    <source>
        <dbReference type="ARBA" id="ARBA00023012"/>
    </source>
</evidence>
<comment type="subcellular location">
    <subcellularLocation>
        <location evidence="2">Cell membrane</location>
        <topology evidence="2">Multi-pass membrane protein</topology>
    </subcellularLocation>
</comment>
<dbReference type="PROSITE" id="PS50109">
    <property type="entry name" value="HIS_KIN"/>
    <property type="match status" value="1"/>
</dbReference>
<dbReference type="CDD" id="cd00075">
    <property type="entry name" value="HATPase"/>
    <property type="match status" value="1"/>
</dbReference>
<dbReference type="RefSeq" id="WP_133394109.1">
    <property type="nucleotide sequence ID" value="NZ_SMTG01000004.1"/>
</dbReference>
<dbReference type="Proteomes" id="UP000295543">
    <property type="component" value="Unassembled WGS sequence"/>
</dbReference>
<dbReference type="PROSITE" id="PS50110">
    <property type="entry name" value="RESPONSE_REGULATORY"/>
    <property type="match status" value="1"/>
</dbReference>
<reference evidence="18 19" key="1">
    <citation type="submission" date="2019-03" db="EMBL/GenBank/DDBJ databases">
        <title>Luteimonas zhaokaii sp.nov., isolated from the rectal contents of Plateau pika in Yushu, Qinghai Province, China.</title>
        <authorList>
            <person name="Zhang G."/>
        </authorList>
    </citation>
    <scope>NUCLEOTIDE SEQUENCE [LARGE SCALE GENOMIC DNA]</scope>
    <source>
        <strain evidence="18 19">THG-MD21</strain>
    </source>
</reference>
<dbReference type="CDD" id="cd00156">
    <property type="entry name" value="REC"/>
    <property type="match status" value="1"/>
</dbReference>
<dbReference type="SUPFAM" id="SSF47384">
    <property type="entry name" value="Homodimeric domain of signal transducing histidine kinase"/>
    <property type="match status" value="1"/>
</dbReference>
<keyword evidence="8" id="KW-0547">Nucleotide-binding</keyword>
<dbReference type="AlphaFoldDB" id="A0A4R5U979"/>
<feature type="coiled-coil region" evidence="15">
    <location>
        <begin position="476"/>
        <end position="510"/>
    </location>
</feature>
<dbReference type="PRINTS" id="PR00344">
    <property type="entry name" value="BCTRLSENSOR"/>
</dbReference>
<evidence type="ECO:0000256" key="15">
    <source>
        <dbReference type="SAM" id="Coils"/>
    </source>
</evidence>
<dbReference type="GO" id="GO:0005524">
    <property type="term" value="F:ATP binding"/>
    <property type="evidence" value="ECO:0007669"/>
    <property type="project" value="UniProtKB-KW"/>
</dbReference>
<organism evidence="18 19">
    <name type="scientific">Luteimonas terrae</name>
    <dbReference type="NCBI Taxonomy" id="1530191"/>
    <lineage>
        <taxon>Bacteria</taxon>
        <taxon>Pseudomonadati</taxon>
        <taxon>Pseudomonadota</taxon>
        <taxon>Gammaproteobacteria</taxon>
        <taxon>Lysobacterales</taxon>
        <taxon>Lysobacteraceae</taxon>
        <taxon>Luteimonas</taxon>
    </lineage>
</organism>
<dbReference type="InterPro" id="IPR004358">
    <property type="entry name" value="Sig_transdc_His_kin-like_C"/>
</dbReference>
<feature type="domain" description="Response regulatory" evidence="17">
    <location>
        <begin position="762"/>
        <end position="877"/>
    </location>
</feature>
<dbReference type="GO" id="GO:0005886">
    <property type="term" value="C:plasma membrane"/>
    <property type="evidence" value="ECO:0007669"/>
    <property type="project" value="UniProtKB-SubCell"/>
</dbReference>
<dbReference type="CDD" id="cd00130">
    <property type="entry name" value="PAS"/>
    <property type="match status" value="1"/>
</dbReference>
<evidence type="ECO:0000313" key="19">
    <source>
        <dbReference type="Proteomes" id="UP000295543"/>
    </source>
</evidence>
<keyword evidence="15" id="KW-0175">Coiled coil</keyword>
<dbReference type="SUPFAM" id="SSF55874">
    <property type="entry name" value="ATPase domain of HSP90 chaperone/DNA topoisomerase II/histidine kinase"/>
    <property type="match status" value="1"/>
</dbReference>
<dbReference type="Pfam" id="PF02518">
    <property type="entry name" value="HATPase_c"/>
    <property type="match status" value="1"/>
</dbReference>
<dbReference type="Gene3D" id="3.30.565.10">
    <property type="entry name" value="Histidine kinase-like ATPase, C-terminal domain"/>
    <property type="match status" value="1"/>
</dbReference>
<comment type="catalytic activity">
    <reaction evidence="1">
        <text>ATP + protein L-histidine = ADP + protein N-phospho-L-histidine.</text>
        <dbReference type="EC" id="2.7.13.3"/>
    </reaction>
</comment>
<dbReference type="InterPro" id="IPR035965">
    <property type="entry name" value="PAS-like_dom_sf"/>
</dbReference>
<dbReference type="PROSITE" id="PS51318">
    <property type="entry name" value="TAT"/>
    <property type="match status" value="1"/>
</dbReference>
<dbReference type="OrthoDB" id="9764438at2"/>
<dbReference type="InterPro" id="IPR036890">
    <property type="entry name" value="HATPase_C_sf"/>
</dbReference>
<evidence type="ECO:0000256" key="3">
    <source>
        <dbReference type="ARBA" id="ARBA00012438"/>
    </source>
</evidence>
<evidence type="ECO:0000256" key="14">
    <source>
        <dbReference type="PROSITE-ProRule" id="PRU00169"/>
    </source>
</evidence>
<proteinExistence type="predicted"/>
<dbReference type="Pfam" id="PF02743">
    <property type="entry name" value="dCache_1"/>
    <property type="match status" value="1"/>
</dbReference>
<keyword evidence="7" id="KW-0812">Transmembrane</keyword>
<evidence type="ECO:0000313" key="18">
    <source>
        <dbReference type="EMBL" id="TDK31070.1"/>
    </source>
</evidence>
<keyword evidence="19" id="KW-1185">Reference proteome</keyword>
<keyword evidence="6" id="KW-0808">Transferase</keyword>
<feature type="modified residue" description="4-aspartylphosphate" evidence="14">
    <location>
        <position position="812"/>
    </location>
</feature>
<dbReference type="SUPFAM" id="SSF52172">
    <property type="entry name" value="CheY-like"/>
    <property type="match status" value="1"/>
</dbReference>
<dbReference type="SUPFAM" id="SSF55785">
    <property type="entry name" value="PYP-like sensor domain (PAS domain)"/>
    <property type="match status" value="1"/>
</dbReference>
<evidence type="ECO:0000256" key="11">
    <source>
        <dbReference type="ARBA" id="ARBA00022989"/>
    </source>
</evidence>
<keyword evidence="13" id="KW-0472">Membrane</keyword>
<dbReference type="InterPro" id="IPR001789">
    <property type="entry name" value="Sig_transdc_resp-reg_receiver"/>
</dbReference>
<dbReference type="Gene3D" id="3.30.450.20">
    <property type="entry name" value="PAS domain"/>
    <property type="match status" value="3"/>
</dbReference>
<dbReference type="InterPro" id="IPR000014">
    <property type="entry name" value="PAS"/>
</dbReference>
<dbReference type="InterPro" id="IPR003661">
    <property type="entry name" value="HisK_dim/P_dom"/>
</dbReference>
<dbReference type="SMART" id="SM00388">
    <property type="entry name" value="HisKA"/>
    <property type="match status" value="1"/>
</dbReference>
<evidence type="ECO:0000256" key="5">
    <source>
        <dbReference type="ARBA" id="ARBA00022553"/>
    </source>
</evidence>
<dbReference type="GO" id="GO:0000155">
    <property type="term" value="F:phosphorelay sensor kinase activity"/>
    <property type="evidence" value="ECO:0007669"/>
    <property type="project" value="InterPro"/>
</dbReference>
<dbReference type="InterPro" id="IPR005467">
    <property type="entry name" value="His_kinase_dom"/>
</dbReference>
<gene>
    <name evidence="18" type="ORF">E2F49_10270</name>
</gene>
<evidence type="ECO:0000256" key="10">
    <source>
        <dbReference type="ARBA" id="ARBA00022840"/>
    </source>
</evidence>
<dbReference type="SMART" id="SM00387">
    <property type="entry name" value="HATPase_c"/>
    <property type="match status" value="1"/>
</dbReference>
<dbReference type="SUPFAM" id="SSF103190">
    <property type="entry name" value="Sensory domain-like"/>
    <property type="match status" value="1"/>
</dbReference>
<dbReference type="Pfam" id="PF12860">
    <property type="entry name" value="PAS_7"/>
    <property type="match status" value="1"/>
</dbReference>
<dbReference type="Pfam" id="PF00072">
    <property type="entry name" value="Response_reg"/>
    <property type="match status" value="1"/>
</dbReference>
<dbReference type="FunFam" id="3.30.565.10:FF:000049">
    <property type="entry name" value="Two-component sensor histidine kinase"/>
    <property type="match status" value="1"/>
</dbReference>
<dbReference type="InterPro" id="IPR033479">
    <property type="entry name" value="dCache_1"/>
</dbReference>
<accession>A0A4R5U979</accession>
<evidence type="ECO:0000256" key="4">
    <source>
        <dbReference type="ARBA" id="ARBA00022475"/>
    </source>
</evidence>
<dbReference type="GO" id="GO:0009927">
    <property type="term" value="F:histidine phosphotransfer kinase activity"/>
    <property type="evidence" value="ECO:0007669"/>
    <property type="project" value="TreeGrafter"/>
</dbReference>
<evidence type="ECO:0000256" key="13">
    <source>
        <dbReference type="ARBA" id="ARBA00023136"/>
    </source>
</evidence>
<protein>
    <recommendedName>
        <fullName evidence="3">histidine kinase</fullName>
        <ecNumber evidence="3">2.7.13.3</ecNumber>
    </recommendedName>
</protein>
<dbReference type="EC" id="2.7.13.3" evidence="3"/>
<evidence type="ECO:0000256" key="6">
    <source>
        <dbReference type="ARBA" id="ARBA00022679"/>
    </source>
</evidence>
<keyword evidence="5 14" id="KW-0597">Phosphoprotein</keyword>
<feature type="coiled-coil region" evidence="15">
    <location>
        <begin position="38"/>
        <end position="65"/>
    </location>
</feature>
<dbReference type="CDD" id="cd00082">
    <property type="entry name" value="HisKA"/>
    <property type="match status" value="1"/>
</dbReference>
<dbReference type="EMBL" id="SMTG01000004">
    <property type="protein sequence ID" value="TDK31070.1"/>
    <property type="molecule type" value="Genomic_DNA"/>
</dbReference>
<dbReference type="FunFam" id="1.10.287.130:FF:000063">
    <property type="entry name" value="Hybrid sensor histidine kinase/response regulator"/>
    <property type="match status" value="1"/>
</dbReference>
<dbReference type="InterPro" id="IPR036097">
    <property type="entry name" value="HisK_dim/P_sf"/>
</dbReference>
<dbReference type="SMART" id="SM00448">
    <property type="entry name" value="REC"/>
    <property type="match status" value="1"/>
</dbReference>
<evidence type="ECO:0000256" key="1">
    <source>
        <dbReference type="ARBA" id="ARBA00000085"/>
    </source>
</evidence>
<keyword evidence="10" id="KW-0067">ATP-binding</keyword>
<keyword evidence="9" id="KW-0418">Kinase</keyword>
<evidence type="ECO:0000256" key="8">
    <source>
        <dbReference type="ARBA" id="ARBA00022741"/>
    </source>
</evidence>
<name>A0A4R5U979_9GAMM</name>
<sequence>MRNEPRRRRLLLTVLIALGGLALVAGLGYREGARRALAAQSAQAAQQLDLQVQALNQRIERYRALPQVLALDPDLRAAVAAPVDAATQARLNARLEEANRTTRASTLTLIDARGIAIAASNWRDAGSNVGEDYAFRPYVQQALREGRGRFYGIGVTTAVPGYFLSEALRDDSGRAVGVIAIKIELSAIERTWPDDGDLVLASDAHDVVFLASRPAWRYRVLSPLTATAREELVATRQYEGERLRTYTGRMLRQAGAHGALVRIDMPAMPGTWLWQRAPVADTDWTLHLLHDATPIAAAGREWATIAGVSWAALVFAFLFLQQRVRLGALRRRSRDELETLVRHHAEELRSARDGLVAAAQEADTGLSRRLAHLPQGVVIIDADLRIVAWNARYIELFRFPPDLVRVGTPIEEVFRYNARRGLLGPGPVEDAIERRLGHLRSGKPHMRESEKYDGTVLEIRGNPLPDGGFVTSYADITSYKTTARELRTLADSLERRIAERTADLEQARAEAEAANRYKGRFAAAAVHDLLQPLNAARMFAASLRARLRDDETRHIADSIDGALSAQDGILASLLDISRLETGTLRTDVRAVPLGPLLDGLARETGVLAQARGLRFDHVPTQAWIRSDPNLLRRLVQNFLSNAVRYTARGRILLGVRRDGDRLWIEVHDTGPGIPPNRQREIFEEFRRLDDGNGGDRGAGLGLAIVDRIARLLGHRVDLHSRPGTGSVFRVSVPLASPQSPADLAPPTPATVSEDDAPLRGVRVWVVDDDPQICAATRALLQRWDCEVLLADGPHAALAAAVHGEAPDLVLLDVHMGEHHGPTLFETLCDRWGAVPLVIVVTGEADPALRAQAREAGRGFLSKPVRPPALRALMMQMRLRGS</sequence>
<evidence type="ECO:0000256" key="2">
    <source>
        <dbReference type="ARBA" id="ARBA00004651"/>
    </source>
</evidence>
<evidence type="ECO:0000256" key="7">
    <source>
        <dbReference type="ARBA" id="ARBA00022692"/>
    </source>
</evidence>
<dbReference type="Gene3D" id="3.40.50.2300">
    <property type="match status" value="1"/>
</dbReference>
<comment type="caution">
    <text evidence="18">The sequence shown here is derived from an EMBL/GenBank/DDBJ whole genome shotgun (WGS) entry which is preliminary data.</text>
</comment>
<dbReference type="InterPro" id="IPR003594">
    <property type="entry name" value="HATPase_dom"/>
</dbReference>
<keyword evidence="4" id="KW-1003">Cell membrane</keyword>
<dbReference type="PANTHER" id="PTHR43047:SF9">
    <property type="entry name" value="HISTIDINE KINASE"/>
    <property type="match status" value="1"/>
</dbReference>
<keyword evidence="11" id="KW-1133">Transmembrane helix</keyword>
<evidence type="ECO:0000259" key="17">
    <source>
        <dbReference type="PROSITE" id="PS50110"/>
    </source>
</evidence>
<evidence type="ECO:0000256" key="9">
    <source>
        <dbReference type="ARBA" id="ARBA00022777"/>
    </source>
</evidence>
<evidence type="ECO:0000259" key="16">
    <source>
        <dbReference type="PROSITE" id="PS50109"/>
    </source>
</evidence>
<dbReference type="InterPro" id="IPR011006">
    <property type="entry name" value="CheY-like_superfamily"/>
</dbReference>
<dbReference type="Gene3D" id="6.10.250.3020">
    <property type="match status" value="1"/>
</dbReference>
<feature type="domain" description="Histidine kinase" evidence="16">
    <location>
        <begin position="524"/>
        <end position="736"/>
    </location>
</feature>
<dbReference type="Pfam" id="PF00512">
    <property type="entry name" value="HisKA"/>
    <property type="match status" value="1"/>
</dbReference>
<dbReference type="CDD" id="cd12914">
    <property type="entry name" value="PDC1_DGC_like"/>
    <property type="match status" value="1"/>
</dbReference>